<proteinExistence type="predicted"/>
<evidence type="ECO:0000313" key="2">
    <source>
        <dbReference type="EMBL" id="MBM9478354.1"/>
    </source>
</evidence>
<reference evidence="2" key="1">
    <citation type="submission" date="2021-01" db="EMBL/GenBank/DDBJ databases">
        <title>KCTC 19127 draft genome.</title>
        <authorList>
            <person name="An D."/>
        </authorList>
    </citation>
    <scope>NUCLEOTIDE SEQUENCE</scope>
    <source>
        <strain evidence="2">KCTC 19127</strain>
    </source>
</reference>
<sequence>MITALVLVVGSLLTWLRLPAGAGDSLYAEDGALFVKNWTSDSSWTLLFEPYAGYQHFIPRVVSALVVSTLPVTAFGMAITFLSCVLVGACASLTYHFARDVVSSRWARTGLAGIPILLPLAGYEPIGNLANFHWYAMYLMPWVLLSIPRSNRGAFATAFLAFALAMTEPQTLIFLPLGIVRCWRPTRSRVVFSGFLLGMAGQLWTFLTTDRPRVPGSPPILSTLEGYLINAPLIVFTGNRVDTGRALQNFGWWIAYASLALFIAGAVVTFVLGSGTVRLVILALILASAASWIASFVLNNLVPGYYSELTPEQLALPPIFRWGTSAGMLLSAVIPLLAGVLADRGGRASRIAPVLVLGLLGVMALTFRSEDNTRGSDTPTWTQETDRAGQVCRTSGLPEVQVGASPLAWRFTLPCPLFDE</sequence>
<comment type="caution">
    <text evidence="2">The sequence shown here is derived from an EMBL/GenBank/DDBJ whole genome shotgun (WGS) entry which is preliminary data.</text>
</comment>
<dbReference type="Proteomes" id="UP000663801">
    <property type="component" value="Unassembled WGS sequence"/>
</dbReference>
<protein>
    <submittedName>
        <fullName evidence="2">Uncharacterized protein</fullName>
    </submittedName>
</protein>
<feature type="transmembrane region" description="Helical" evidence="1">
    <location>
        <begin position="74"/>
        <end position="98"/>
    </location>
</feature>
<feature type="transmembrane region" description="Helical" evidence="1">
    <location>
        <begin position="190"/>
        <end position="207"/>
    </location>
</feature>
<name>A0A938YRX8_9ACTN</name>
<feature type="transmembrane region" description="Helical" evidence="1">
    <location>
        <begin position="348"/>
        <end position="367"/>
    </location>
</feature>
<dbReference type="AlphaFoldDB" id="A0A938YRX8"/>
<feature type="transmembrane region" description="Helical" evidence="1">
    <location>
        <begin position="154"/>
        <end position="178"/>
    </location>
</feature>
<feature type="transmembrane region" description="Helical" evidence="1">
    <location>
        <begin position="319"/>
        <end position="341"/>
    </location>
</feature>
<organism evidence="2 3">
    <name type="scientific">Nakamurella flavida</name>
    <dbReference type="NCBI Taxonomy" id="363630"/>
    <lineage>
        <taxon>Bacteria</taxon>
        <taxon>Bacillati</taxon>
        <taxon>Actinomycetota</taxon>
        <taxon>Actinomycetes</taxon>
        <taxon>Nakamurellales</taxon>
        <taxon>Nakamurellaceae</taxon>
        <taxon>Nakamurella</taxon>
    </lineage>
</organism>
<keyword evidence="3" id="KW-1185">Reference proteome</keyword>
<accession>A0A938YRX8</accession>
<feature type="transmembrane region" description="Helical" evidence="1">
    <location>
        <begin position="250"/>
        <end position="272"/>
    </location>
</feature>
<evidence type="ECO:0000313" key="3">
    <source>
        <dbReference type="Proteomes" id="UP000663801"/>
    </source>
</evidence>
<gene>
    <name evidence="2" type="ORF">JL107_18040</name>
</gene>
<keyword evidence="1" id="KW-1133">Transmembrane helix</keyword>
<dbReference type="EMBL" id="JAERWL010000016">
    <property type="protein sequence ID" value="MBM9478354.1"/>
    <property type="molecule type" value="Genomic_DNA"/>
</dbReference>
<keyword evidence="1" id="KW-0812">Transmembrane</keyword>
<dbReference type="RefSeq" id="WP_205258457.1">
    <property type="nucleotide sequence ID" value="NZ_BAAAPV010000006.1"/>
</dbReference>
<feature type="transmembrane region" description="Helical" evidence="1">
    <location>
        <begin position="279"/>
        <end position="299"/>
    </location>
</feature>
<keyword evidence="1" id="KW-0472">Membrane</keyword>
<feature type="transmembrane region" description="Helical" evidence="1">
    <location>
        <begin position="110"/>
        <end position="134"/>
    </location>
</feature>
<evidence type="ECO:0000256" key="1">
    <source>
        <dbReference type="SAM" id="Phobius"/>
    </source>
</evidence>